<dbReference type="AlphaFoldDB" id="A0A0C1H3N8"/>
<comment type="cofactor">
    <cofactor evidence="7 8">
        <name>FMNH2</name>
        <dbReference type="ChEBI" id="CHEBI:57618"/>
    </cofactor>
    <text evidence="7 8">Reduced FMN (FMNH(2)).</text>
</comment>
<dbReference type="Pfam" id="PF01264">
    <property type="entry name" value="Chorismate_synt"/>
    <property type="match status" value="1"/>
</dbReference>
<dbReference type="InterPro" id="IPR035904">
    <property type="entry name" value="Chorismate_synth_AroC_sf"/>
</dbReference>
<dbReference type="EC" id="4.2.3.5" evidence="3 7"/>
<reference evidence="9 10" key="1">
    <citation type="journal article" date="2014" name="Mol. Biol. Evol.">
        <title>Massive expansion of Ubiquitination-related gene families within the Chlamydiae.</title>
        <authorList>
            <person name="Domman D."/>
            <person name="Collingro A."/>
            <person name="Lagkouvardos I."/>
            <person name="Gehre L."/>
            <person name="Weinmaier T."/>
            <person name="Rattei T."/>
            <person name="Subtil A."/>
            <person name="Horn M."/>
        </authorList>
    </citation>
    <scope>NUCLEOTIDE SEQUENCE [LARGE SCALE GENOMIC DNA]</scope>
    <source>
        <strain evidence="9 10">EI2</strain>
    </source>
</reference>
<dbReference type="InterPro" id="IPR020541">
    <property type="entry name" value="Chorismate_synthase_CS"/>
</dbReference>
<dbReference type="GO" id="GO:0008652">
    <property type="term" value="P:amino acid biosynthetic process"/>
    <property type="evidence" value="ECO:0007669"/>
    <property type="project" value="UniProtKB-KW"/>
</dbReference>
<dbReference type="PROSITE" id="PS00787">
    <property type="entry name" value="CHORISMATE_SYNTHASE_1"/>
    <property type="match status" value="1"/>
</dbReference>
<dbReference type="GO" id="GO:0009423">
    <property type="term" value="P:chorismate biosynthetic process"/>
    <property type="evidence" value="ECO:0007669"/>
    <property type="project" value="UniProtKB-UniRule"/>
</dbReference>
<dbReference type="Proteomes" id="UP000031465">
    <property type="component" value="Unassembled WGS sequence"/>
</dbReference>
<dbReference type="InterPro" id="IPR000453">
    <property type="entry name" value="Chorismate_synth"/>
</dbReference>
<dbReference type="GO" id="GO:0004107">
    <property type="term" value="F:chorismate synthase activity"/>
    <property type="evidence" value="ECO:0007669"/>
    <property type="project" value="UniProtKB-UniRule"/>
</dbReference>
<accession>A0A0C1H3N8</accession>
<feature type="binding site" evidence="7">
    <location>
        <position position="291"/>
    </location>
    <ligand>
        <name>FMN</name>
        <dbReference type="ChEBI" id="CHEBI:58210"/>
    </ligand>
</feature>
<dbReference type="GO" id="GO:0005829">
    <property type="term" value="C:cytosol"/>
    <property type="evidence" value="ECO:0007669"/>
    <property type="project" value="TreeGrafter"/>
</dbReference>
<comment type="subunit">
    <text evidence="7">Homotetramer.</text>
</comment>
<dbReference type="EMBL" id="JSAN01000061">
    <property type="protein sequence ID" value="KIC72149.1"/>
    <property type="molecule type" value="Genomic_DNA"/>
</dbReference>
<dbReference type="PROSITE" id="PS00789">
    <property type="entry name" value="CHORISMATE_SYNTHASE_3"/>
    <property type="match status" value="1"/>
</dbReference>
<dbReference type="Gene3D" id="3.60.150.10">
    <property type="entry name" value="Chorismate synthase AroC"/>
    <property type="match status" value="1"/>
</dbReference>
<evidence type="ECO:0000256" key="1">
    <source>
        <dbReference type="ARBA" id="ARBA00005044"/>
    </source>
</evidence>
<keyword evidence="7" id="KW-0288">FMN</keyword>
<comment type="similarity">
    <text evidence="2 7 8">Belongs to the chorismate synthase family.</text>
</comment>
<dbReference type="UniPathway" id="UPA00053">
    <property type="reaction ID" value="UER00090"/>
</dbReference>
<comment type="function">
    <text evidence="7">Catalyzes the anti-1,4-elimination of the C-3 phosphate and the C-6 proR hydrogen from 5-enolpyruvylshikimate-3-phosphate (EPSP) to yield chorismate, which is the branch point compound that serves as the starting substrate for the three terminal pathways of aromatic amino acid biosynthesis. This reaction introduces a second double bond into the aromatic ring system.</text>
</comment>
<dbReference type="PATRIC" id="fig|362787.3.peg.958"/>
<dbReference type="PROSITE" id="PS00788">
    <property type="entry name" value="CHORISMATE_SYNTHASE_2"/>
    <property type="match status" value="1"/>
</dbReference>
<dbReference type="PIRSF" id="PIRSF001456">
    <property type="entry name" value="Chorismate_synth"/>
    <property type="match status" value="1"/>
</dbReference>
<feature type="binding site" evidence="7">
    <location>
        <position position="49"/>
    </location>
    <ligand>
        <name>NADP(+)</name>
        <dbReference type="ChEBI" id="CHEBI:58349"/>
    </ligand>
</feature>
<keyword evidence="5 7" id="KW-0057">Aromatic amino acid biosynthesis</keyword>
<dbReference type="PANTHER" id="PTHR21085:SF0">
    <property type="entry name" value="CHORISMATE SYNTHASE"/>
    <property type="match status" value="1"/>
</dbReference>
<dbReference type="GO" id="GO:0010181">
    <property type="term" value="F:FMN binding"/>
    <property type="evidence" value="ECO:0007669"/>
    <property type="project" value="TreeGrafter"/>
</dbReference>
<gene>
    <name evidence="7 9" type="primary">aroC</name>
    <name evidence="9" type="ORF">DB44_CO00190</name>
</gene>
<comment type="caution">
    <text evidence="7">Lacks conserved residue(s) required for the propagation of feature annotation.</text>
</comment>
<dbReference type="NCBIfam" id="TIGR00033">
    <property type="entry name" value="aroC"/>
    <property type="match status" value="1"/>
</dbReference>
<feature type="binding site" evidence="7">
    <location>
        <begin position="126"/>
        <end position="128"/>
    </location>
    <ligand>
        <name>FMN</name>
        <dbReference type="ChEBI" id="CHEBI:58210"/>
    </ligand>
</feature>
<evidence type="ECO:0000313" key="10">
    <source>
        <dbReference type="Proteomes" id="UP000031465"/>
    </source>
</evidence>
<evidence type="ECO:0000256" key="7">
    <source>
        <dbReference type="HAMAP-Rule" id="MF_00300"/>
    </source>
</evidence>
<feature type="binding site" evidence="7">
    <location>
        <position position="334"/>
    </location>
    <ligand>
        <name>FMN</name>
        <dbReference type="ChEBI" id="CHEBI:58210"/>
    </ligand>
</feature>
<proteinExistence type="inferred from homology"/>
<name>A0A0C1H3N8_9BACT</name>
<evidence type="ECO:0000256" key="6">
    <source>
        <dbReference type="ARBA" id="ARBA00023239"/>
    </source>
</evidence>
<protein>
    <recommendedName>
        <fullName evidence="3 7">Chorismate synthase</fullName>
        <shortName evidence="7">CS</shortName>
        <ecNumber evidence="3 7">4.2.3.5</ecNumber>
    </recommendedName>
    <alternativeName>
        <fullName evidence="7">5-enolpyruvylshikimate-3-phosphate phospholyase</fullName>
    </alternativeName>
</protein>
<comment type="pathway">
    <text evidence="1 7 8">Metabolic intermediate biosynthesis; chorismate biosynthesis; chorismate from D-erythrose 4-phosphate and phosphoenolpyruvate: step 7/7.</text>
</comment>
<evidence type="ECO:0000256" key="2">
    <source>
        <dbReference type="ARBA" id="ARBA00008014"/>
    </source>
</evidence>
<keyword evidence="4 7" id="KW-0028">Amino-acid biosynthesis</keyword>
<evidence type="ECO:0000256" key="5">
    <source>
        <dbReference type="ARBA" id="ARBA00023141"/>
    </source>
</evidence>
<dbReference type="CDD" id="cd07304">
    <property type="entry name" value="Chorismate_synthase"/>
    <property type="match status" value="1"/>
</dbReference>
<keyword evidence="7" id="KW-0285">Flavoprotein</keyword>
<evidence type="ECO:0000256" key="8">
    <source>
        <dbReference type="RuleBase" id="RU000605"/>
    </source>
</evidence>
<dbReference type="HAMAP" id="MF_00300">
    <property type="entry name" value="Chorismate_synth"/>
    <property type="match status" value="1"/>
</dbReference>
<dbReference type="PANTHER" id="PTHR21085">
    <property type="entry name" value="CHORISMATE SYNTHASE"/>
    <property type="match status" value="1"/>
</dbReference>
<organism evidence="9 10">
    <name type="scientific">Candidatus Protochlamydia amoebophila</name>
    <dbReference type="NCBI Taxonomy" id="362787"/>
    <lineage>
        <taxon>Bacteria</taxon>
        <taxon>Pseudomonadati</taxon>
        <taxon>Chlamydiota</taxon>
        <taxon>Chlamydiia</taxon>
        <taxon>Parachlamydiales</taxon>
        <taxon>Parachlamydiaceae</taxon>
        <taxon>Candidatus Protochlamydia</taxon>
    </lineage>
</organism>
<comment type="caution">
    <text evidence="9">The sequence shown here is derived from an EMBL/GenBank/DDBJ whole genome shotgun (WGS) entry which is preliminary data.</text>
</comment>
<keyword evidence="6 7" id="KW-0456">Lyase</keyword>
<dbReference type="GO" id="GO:0009073">
    <property type="term" value="P:aromatic amino acid family biosynthetic process"/>
    <property type="evidence" value="ECO:0007669"/>
    <property type="project" value="UniProtKB-KW"/>
</dbReference>
<sequence>MMAANSFGHLFKMTTWGESHGKAMGVVIDGCPSGIFLTEQDINQELYWRKPGRNELTSPRREEDQVEILSGLFNGQTTGAPISLIIWNKDVNSSAYEGMHTLFRPGHANYTYSNKYGIFDYRGGGRASARETVCRVAAGAIAKKILSDVGISVVAYLYSIGEIEGKIELSDHVNNVPLLQQTIRGSSLFSPSPAAEKMKNVLEEARKEGNSVGGIVEAMAFNVPCGWGDPVYEKLEANLAKAMLSIPASKGFEIGEGFKASQMRGSEHNDLFGIQNDQISFVTNHAGGTLGGISTGEPIIIKVPFKPTSSINKVQTSLNEKGEICDYRLPTGSRHDPCVAIRAVPVVEAMMALVLVDAFLMSKFCQLN</sequence>
<evidence type="ECO:0000313" key="9">
    <source>
        <dbReference type="EMBL" id="KIC72149.1"/>
    </source>
</evidence>
<dbReference type="NCBIfam" id="NF003793">
    <property type="entry name" value="PRK05382.1"/>
    <property type="match status" value="1"/>
</dbReference>
<keyword evidence="7" id="KW-0521">NADP</keyword>
<evidence type="ECO:0000256" key="3">
    <source>
        <dbReference type="ARBA" id="ARBA00013036"/>
    </source>
</evidence>
<feature type="binding site" evidence="7">
    <location>
        <begin position="306"/>
        <end position="310"/>
    </location>
    <ligand>
        <name>FMN</name>
        <dbReference type="ChEBI" id="CHEBI:58210"/>
    </ligand>
</feature>
<comment type="catalytic activity">
    <reaction evidence="7 8">
        <text>5-O-(1-carboxyvinyl)-3-phosphoshikimate = chorismate + phosphate</text>
        <dbReference type="Rhea" id="RHEA:21020"/>
        <dbReference type="ChEBI" id="CHEBI:29748"/>
        <dbReference type="ChEBI" id="CHEBI:43474"/>
        <dbReference type="ChEBI" id="CHEBI:57701"/>
        <dbReference type="EC" id="4.2.3.5"/>
    </reaction>
</comment>
<evidence type="ECO:0000256" key="4">
    <source>
        <dbReference type="ARBA" id="ARBA00022605"/>
    </source>
</evidence>
<keyword evidence="7" id="KW-0274">FAD</keyword>
<dbReference type="SUPFAM" id="SSF103263">
    <property type="entry name" value="Chorismate synthase, AroC"/>
    <property type="match status" value="1"/>
</dbReference>